<dbReference type="SUPFAM" id="SSF52374">
    <property type="entry name" value="Nucleotidylyl transferase"/>
    <property type="match status" value="1"/>
</dbReference>
<feature type="domain" description="Cysteinyl-tRNA synthetase class Ia DALR" evidence="15">
    <location>
        <begin position="353"/>
        <end position="418"/>
    </location>
</feature>
<dbReference type="Pfam" id="PF09190">
    <property type="entry name" value="DALR_2"/>
    <property type="match status" value="1"/>
</dbReference>
<evidence type="ECO:0000256" key="1">
    <source>
        <dbReference type="ARBA" id="ARBA00004496"/>
    </source>
</evidence>
<keyword evidence="8 13" id="KW-0862">Zinc</keyword>
<feature type="binding site" evidence="13">
    <location>
        <position position="235"/>
    </location>
    <ligand>
        <name>Zn(2+)</name>
        <dbReference type="ChEBI" id="CHEBI:29105"/>
    </ligand>
</feature>
<feature type="coiled-coil region" evidence="14">
    <location>
        <begin position="410"/>
        <end position="442"/>
    </location>
</feature>
<dbReference type="InterPro" id="IPR032678">
    <property type="entry name" value="tRNA-synt_1_cat_dom"/>
</dbReference>
<gene>
    <name evidence="13 16" type="primary">cysS</name>
    <name evidence="16" type="ORF">ACFQNG_16540</name>
</gene>
<evidence type="ECO:0000256" key="12">
    <source>
        <dbReference type="ARBA" id="ARBA00047398"/>
    </source>
</evidence>
<evidence type="ECO:0000256" key="13">
    <source>
        <dbReference type="HAMAP-Rule" id="MF_00041"/>
    </source>
</evidence>
<evidence type="ECO:0000256" key="4">
    <source>
        <dbReference type="ARBA" id="ARBA00022490"/>
    </source>
</evidence>
<dbReference type="Gene3D" id="3.40.50.620">
    <property type="entry name" value="HUPs"/>
    <property type="match status" value="1"/>
</dbReference>
<dbReference type="EMBL" id="JBHTBW010000058">
    <property type="protein sequence ID" value="MFC7442684.1"/>
    <property type="molecule type" value="Genomic_DNA"/>
</dbReference>
<evidence type="ECO:0000256" key="6">
    <source>
        <dbReference type="ARBA" id="ARBA00022723"/>
    </source>
</evidence>
<dbReference type="HAMAP" id="MF_00041">
    <property type="entry name" value="Cys_tRNA_synth"/>
    <property type="match status" value="1"/>
</dbReference>
<comment type="cofactor">
    <cofactor evidence="13">
        <name>Zn(2+)</name>
        <dbReference type="ChEBI" id="CHEBI:29105"/>
    </cofactor>
    <text evidence="13">Binds 1 zinc ion per subunit.</text>
</comment>
<sequence>MTIRLYNTLTKSKEELKTVHEGEVRMYVCGPTVYNYIHIGNARVFVFFDVVRRYLRQVGYKVTYVQNFTDVDDRLINASKETGLPVPEIAERYIAAYFADMDALGVERADVHPRATEHIQEMIDAIQALIDKGYAYVKDGDVYFRSLKKENYGKLSHQSLDELKAGARIDVNEQKEHPMDFALWKAAKEPGEIRWKTPWGEGRPGWHIECSAMARKYLGDTLDIHAGGADLCFPHHENEIAQSEAWTGKTFVRYWLHNGYMKMGNEKMSKSLGNVRRVVELRQEYDPKTLRYFLLSTHYRNPIVFSEEVMQQAQGSVERIQTAVTNLKHRAGTAQAGEADEAVLAHLKQLTDAFHEAMSDDFNTANAISVVFEAVKLANETVAEPVVSQGSISALLDWFETYGEHILGLVQLEEEENLNAEIEALIAERQQARKERNFARADEIRDQLLAQGIVLEDTPQGVRWKRK</sequence>
<dbReference type="GO" id="GO:0004817">
    <property type="term" value="F:cysteine-tRNA ligase activity"/>
    <property type="evidence" value="ECO:0007669"/>
    <property type="project" value="UniProtKB-EC"/>
</dbReference>
<evidence type="ECO:0000256" key="5">
    <source>
        <dbReference type="ARBA" id="ARBA00022598"/>
    </source>
</evidence>
<evidence type="ECO:0000256" key="8">
    <source>
        <dbReference type="ARBA" id="ARBA00022833"/>
    </source>
</evidence>
<dbReference type="PANTHER" id="PTHR10890">
    <property type="entry name" value="CYSTEINYL-TRNA SYNTHETASE"/>
    <property type="match status" value="1"/>
</dbReference>
<dbReference type="RefSeq" id="WP_379866721.1">
    <property type="nucleotide sequence ID" value="NZ_JBHTBW010000058.1"/>
</dbReference>
<keyword evidence="5 13" id="KW-0436">Ligase</keyword>
<dbReference type="Pfam" id="PF23493">
    <property type="entry name" value="CysS_C"/>
    <property type="match status" value="1"/>
</dbReference>
<keyword evidence="9 13" id="KW-0067">ATP-binding</keyword>
<accession>A0ABW2RNQ4</accession>
<feature type="binding site" evidence="13">
    <location>
        <position position="270"/>
    </location>
    <ligand>
        <name>ATP</name>
        <dbReference type="ChEBI" id="CHEBI:30616"/>
    </ligand>
</feature>
<evidence type="ECO:0000256" key="9">
    <source>
        <dbReference type="ARBA" id="ARBA00022840"/>
    </source>
</evidence>
<comment type="similarity">
    <text evidence="2 13">Belongs to the class-I aminoacyl-tRNA synthetase family.</text>
</comment>
<evidence type="ECO:0000256" key="3">
    <source>
        <dbReference type="ARBA" id="ARBA00011245"/>
    </source>
</evidence>
<dbReference type="PANTHER" id="PTHR10890:SF3">
    <property type="entry name" value="CYSTEINE--TRNA LIGASE, CYTOPLASMIC"/>
    <property type="match status" value="1"/>
</dbReference>
<feature type="binding site" evidence="13">
    <location>
        <position position="29"/>
    </location>
    <ligand>
        <name>Zn(2+)</name>
        <dbReference type="ChEBI" id="CHEBI:29105"/>
    </ligand>
</feature>
<evidence type="ECO:0000256" key="14">
    <source>
        <dbReference type="SAM" id="Coils"/>
    </source>
</evidence>
<comment type="subunit">
    <text evidence="3 13">Monomer.</text>
</comment>
<proteinExistence type="inferred from homology"/>
<dbReference type="PRINTS" id="PR00983">
    <property type="entry name" value="TRNASYNTHCYS"/>
</dbReference>
<dbReference type="CDD" id="cd00672">
    <property type="entry name" value="CysRS_core"/>
    <property type="match status" value="1"/>
</dbReference>
<dbReference type="InterPro" id="IPR024909">
    <property type="entry name" value="Cys-tRNA/MSH_ligase"/>
</dbReference>
<keyword evidence="11 13" id="KW-0030">Aminoacyl-tRNA synthetase</keyword>
<dbReference type="InterPro" id="IPR015803">
    <property type="entry name" value="Cys-tRNA-ligase"/>
</dbReference>
<name>A0ABW2RNQ4_9BACL</name>
<organism evidence="16 17">
    <name type="scientific">Laceyella putida</name>
    <dbReference type="NCBI Taxonomy" id="110101"/>
    <lineage>
        <taxon>Bacteria</taxon>
        <taxon>Bacillati</taxon>
        <taxon>Bacillota</taxon>
        <taxon>Bacilli</taxon>
        <taxon>Bacillales</taxon>
        <taxon>Thermoactinomycetaceae</taxon>
        <taxon>Laceyella</taxon>
    </lineage>
</organism>
<protein>
    <recommendedName>
        <fullName evidence="13">Cysteine--tRNA ligase</fullName>
        <ecNumber evidence="13">6.1.1.16</ecNumber>
    </recommendedName>
    <alternativeName>
        <fullName evidence="13">Cysteinyl-tRNA synthetase</fullName>
        <shortName evidence="13">CysRS</shortName>
    </alternativeName>
</protein>
<keyword evidence="7 13" id="KW-0547">Nucleotide-binding</keyword>
<evidence type="ECO:0000256" key="10">
    <source>
        <dbReference type="ARBA" id="ARBA00022917"/>
    </source>
</evidence>
<dbReference type="Proteomes" id="UP001596500">
    <property type="component" value="Unassembled WGS sequence"/>
</dbReference>
<feature type="binding site" evidence="13">
    <location>
        <position position="210"/>
    </location>
    <ligand>
        <name>Zn(2+)</name>
        <dbReference type="ChEBI" id="CHEBI:29105"/>
    </ligand>
</feature>
<keyword evidence="17" id="KW-1185">Reference proteome</keyword>
<dbReference type="InterPro" id="IPR056411">
    <property type="entry name" value="CysS_C"/>
</dbReference>
<dbReference type="InterPro" id="IPR015273">
    <property type="entry name" value="Cys-tRNA-synt_Ia_DALR"/>
</dbReference>
<keyword evidence="4 13" id="KW-0963">Cytoplasm</keyword>
<keyword evidence="10 13" id="KW-0648">Protein biosynthesis</keyword>
<feature type="short sequence motif" description="'HIGH' region" evidence="13">
    <location>
        <begin position="31"/>
        <end position="41"/>
    </location>
</feature>
<reference evidence="17" key="1">
    <citation type="journal article" date="2019" name="Int. J. Syst. Evol. Microbiol.">
        <title>The Global Catalogue of Microorganisms (GCM) 10K type strain sequencing project: providing services to taxonomists for standard genome sequencing and annotation.</title>
        <authorList>
            <consortium name="The Broad Institute Genomics Platform"/>
            <consortium name="The Broad Institute Genome Sequencing Center for Infectious Disease"/>
            <person name="Wu L."/>
            <person name="Ma J."/>
        </authorList>
    </citation>
    <scope>NUCLEOTIDE SEQUENCE [LARGE SCALE GENOMIC DNA]</scope>
    <source>
        <strain evidence="17">CGMCC 1.12942</strain>
    </source>
</reference>
<evidence type="ECO:0000256" key="2">
    <source>
        <dbReference type="ARBA" id="ARBA00005594"/>
    </source>
</evidence>
<dbReference type="InterPro" id="IPR014729">
    <property type="entry name" value="Rossmann-like_a/b/a_fold"/>
</dbReference>
<keyword evidence="14" id="KW-0175">Coiled coil</keyword>
<dbReference type="SUPFAM" id="SSF47323">
    <property type="entry name" value="Anticodon-binding domain of a subclass of class I aminoacyl-tRNA synthetases"/>
    <property type="match status" value="1"/>
</dbReference>
<comment type="subcellular location">
    <subcellularLocation>
        <location evidence="1 13">Cytoplasm</location>
    </subcellularLocation>
</comment>
<dbReference type="NCBIfam" id="TIGR00435">
    <property type="entry name" value="cysS"/>
    <property type="match status" value="1"/>
</dbReference>
<evidence type="ECO:0000259" key="15">
    <source>
        <dbReference type="SMART" id="SM00840"/>
    </source>
</evidence>
<evidence type="ECO:0000256" key="11">
    <source>
        <dbReference type="ARBA" id="ARBA00023146"/>
    </source>
</evidence>
<dbReference type="SMART" id="SM00840">
    <property type="entry name" value="DALR_2"/>
    <property type="match status" value="1"/>
</dbReference>
<comment type="caution">
    <text evidence="16">The sequence shown here is derived from an EMBL/GenBank/DDBJ whole genome shotgun (WGS) entry which is preliminary data.</text>
</comment>
<dbReference type="InterPro" id="IPR009080">
    <property type="entry name" value="tRNAsynth_Ia_anticodon-bd"/>
</dbReference>
<evidence type="ECO:0000313" key="16">
    <source>
        <dbReference type="EMBL" id="MFC7442684.1"/>
    </source>
</evidence>
<evidence type="ECO:0000256" key="7">
    <source>
        <dbReference type="ARBA" id="ARBA00022741"/>
    </source>
</evidence>
<dbReference type="EC" id="6.1.1.16" evidence="13"/>
<comment type="catalytic activity">
    <reaction evidence="12 13">
        <text>tRNA(Cys) + L-cysteine + ATP = L-cysteinyl-tRNA(Cys) + AMP + diphosphate</text>
        <dbReference type="Rhea" id="RHEA:17773"/>
        <dbReference type="Rhea" id="RHEA-COMP:9661"/>
        <dbReference type="Rhea" id="RHEA-COMP:9679"/>
        <dbReference type="ChEBI" id="CHEBI:30616"/>
        <dbReference type="ChEBI" id="CHEBI:33019"/>
        <dbReference type="ChEBI" id="CHEBI:35235"/>
        <dbReference type="ChEBI" id="CHEBI:78442"/>
        <dbReference type="ChEBI" id="CHEBI:78517"/>
        <dbReference type="ChEBI" id="CHEBI:456215"/>
        <dbReference type="EC" id="6.1.1.16"/>
    </reaction>
</comment>
<dbReference type="Pfam" id="PF01406">
    <property type="entry name" value="tRNA-synt_1e"/>
    <property type="match status" value="1"/>
</dbReference>
<keyword evidence="6 13" id="KW-0479">Metal-binding</keyword>
<feature type="short sequence motif" description="'KMSKS' region" evidence="13">
    <location>
        <begin position="267"/>
        <end position="271"/>
    </location>
</feature>
<evidence type="ECO:0000313" key="17">
    <source>
        <dbReference type="Proteomes" id="UP001596500"/>
    </source>
</evidence>
<dbReference type="Gene3D" id="1.20.120.1910">
    <property type="entry name" value="Cysteine-tRNA ligase, C-terminal anti-codon recognition domain"/>
    <property type="match status" value="1"/>
</dbReference>
<feature type="binding site" evidence="13">
    <location>
        <position position="239"/>
    </location>
    <ligand>
        <name>Zn(2+)</name>
        <dbReference type="ChEBI" id="CHEBI:29105"/>
    </ligand>
</feature>